<keyword evidence="7" id="KW-0915">Sodium</keyword>
<accession>A0AAQ4D2M3</accession>
<proteinExistence type="inferred from homology"/>
<dbReference type="AlphaFoldDB" id="A0AAQ4D2M3"/>
<comment type="caution">
    <text evidence="13">The sequence shown here is derived from an EMBL/GenBank/DDBJ whole genome shotgun (WGS) entry which is preliminary data.</text>
</comment>
<keyword evidence="3" id="KW-0813">Transport</keyword>
<evidence type="ECO:0000256" key="4">
    <source>
        <dbReference type="ARBA" id="ARBA00022475"/>
    </source>
</evidence>
<evidence type="ECO:0000256" key="3">
    <source>
        <dbReference type="ARBA" id="ARBA00022448"/>
    </source>
</evidence>
<dbReference type="PROSITE" id="PS50283">
    <property type="entry name" value="NA_SOLUT_SYMP_3"/>
    <property type="match status" value="1"/>
</dbReference>
<feature type="transmembrane region" description="Helical" evidence="12">
    <location>
        <begin position="159"/>
        <end position="176"/>
    </location>
</feature>
<keyword evidence="8" id="KW-0406">Ion transport</keyword>
<dbReference type="GO" id="GO:0006814">
    <property type="term" value="P:sodium ion transport"/>
    <property type="evidence" value="ECO:0007669"/>
    <property type="project" value="UniProtKB-KW"/>
</dbReference>
<evidence type="ECO:0000256" key="11">
    <source>
        <dbReference type="RuleBase" id="RU362091"/>
    </source>
</evidence>
<feature type="transmembrane region" description="Helical" evidence="12">
    <location>
        <begin position="323"/>
        <end position="347"/>
    </location>
</feature>
<evidence type="ECO:0000313" key="14">
    <source>
        <dbReference type="Proteomes" id="UP001321473"/>
    </source>
</evidence>
<feature type="transmembrane region" description="Helical" evidence="12">
    <location>
        <begin position="81"/>
        <end position="105"/>
    </location>
</feature>
<evidence type="ECO:0000256" key="7">
    <source>
        <dbReference type="ARBA" id="ARBA00023053"/>
    </source>
</evidence>
<keyword evidence="6 12" id="KW-1133">Transmembrane helix</keyword>
<keyword evidence="5 12" id="KW-0812">Transmembrane</keyword>
<dbReference type="GO" id="GO:0005886">
    <property type="term" value="C:plasma membrane"/>
    <property type="evidence" value="ECO:0007669"/>
    <property type="project" value="UniProtKB-SubCell"/>
</dbReference>
<protein>
    <recommendedName>
        <fullName evidence="15">Sodium-dependent multivitamin transporter</fullName>
    </recommendedName>
</protein>
<feature type="transmembrane region" description="Helical" evidence="12">
    <location>
        <begin position="126"/>
        <end position="147"/>
    </location>
</feature>
<keyword evidence="14" id="KW-1185">Reference proteome</keyword>
<evidence type="ECO:0000256" key="5">
    <source>
        <dbReference type="ARBA" id="ARBA00022692"/>
    </source>
</evidence>
<comment type="similarity">
    <text evidence="2 11">Belongs to the sodium:solute symporter (SSF) (TC 2.A.21) family.</text>
</comment>
<comment type="subcellular location">
    <subcellularLocation>
        <location evidence="1">Cell membrane</location>
        <topology evidence="1">Multi-pass membrane protein</topology>
    </subcellularLocation>
</comment>
<dbReference type="InterPro" id="IPR051163">
    <property type="entry name" value="Sodium:Solute_Symporter_SSF"/>
</dbReference>
<sequence length="348" mass="37992">MVRTMEYVIFGVLVAVNLLFGLCYSLTKRVSSPGVAATEAEVFLGSRALKMIPLAASAVASLYSSTGLIGFPAHFYAYGWHVIWCGITPLLFFPLATRVFVPLLYDLRVTSIFEYLRLRFNRAISLTACAIYIFLTQSVAAISIFAASLTLVTVFKAPLFWSNIAIGLSGTLYTVLGGLRGVVWTDCMQFLVILIAPTTFVAKVLVDSFSSNSTVQPLGDLNIKEYIGDLSFDLTSDENVWACLWGSSALSIYRMCLDQMVVQRLLASRTLKDAQRAAVISSVLLMVMYVVSLSMGAALTIWYRGCDPGMQGAIRSIDQIVPYYLSTELIRIPGLVGMFMAGVVCAAT</sequence>
<evidence type="ECO:0000256" key="9">
    <source>
        <dbReference type="ARBA" id="ARBA00023136"/>
    </source>
</evidence>
<dbReference type="PANTHER" id="PTHR42985">
    <property type="entry name" value="SODIUM-COUPLED MONOCARBOXYLATE TRANSPORTER"/>
    <property type="match status" value="1"/>
</dbReference>
<name>A0AAQ4D2M3_AMBAM</name>
<reference evidence="13 14" key="1">
    <citation type="journal article" date="2023" name="Arcadia Sci">
        <title>De novo assembly of a long-read Amblyomma americanum tick genome.</title>
        <authorList>
            <person name="Chou S."/>
            <person name="Poskanzer K.E."/>
            <person name="Rollins M."/>
            <person name="Thuy-Boun P.S."/>
        </authorList>
    </citation>
    <scope>NUCLEOTIDE SEQUENCE [LARGE SCALE GENOMIC DNA]</scope>
    <source>
        <strain evidence="13">F_SG_1</strain>
        <tissue evidence="13">Salivary glands</tissue>
    </source>
</reference>
<keyword evidence="4" id="KW-1003">Cell membrane</keyword>
<evidence type="ECO:0000256" key="1">
    <source>
        <dbReference type="ARBA" id="ARBA00004651"/>
    </source>
</evidence>
<dbReference type="EMBL" id="JARKHS020035966">
    <property type="protein sequence ID" value="KAK8756713.1"/>
    <property type="molecule type" value="Genomic_DNA"/>
</dbReference>
<keyword evidence="10" id="KW-0739">Sodium transport</keyword>
<dbReference type="GO" id="GO:0015293">
    <property type="term" value="F:symporter activity"/>
    <property type="evidence" value="ECO:0007669"/>
    <property type="project" value="TreeGrafter"/>
</dbReference>
<evidence type="ECO:0000256" key="8">
    <source>
        <dbReference type="ARBA" id="ARBA00023065"/>
    </source>
</evidence>
<evidence type="ECO:0000256" key="12">
    <source>
        <dbReference type="SAM" id="Phobius"/>
    </source>
</evidence>
<feature type="transmembrane region" description="Helical" evidence="12">
    <location>
        <begin position="278"/>
        <end position="303"/>
    </location>
</feature>
<evidence type="ECO:0008006" key="15">
    <source>
        <dbReference type="Google" id="ProtNLM"/>
    </source>
</evidence>
<dbReference type="InterPro" id="IPR001734">
    <property type="entry name" value="Na/solute_symporter"/>
</dbReference>
<dbReference type="InterPro" id="IPR038377">
    <property type="entry name" value="Na/Glc_symporter_sf"/>
</dbReference>
<evidence type="ECO:0000313" key="13">
    <source>
        <dbReference type="EMBL" id="KAK8756713.1"/>
    </source>
</evidence>
<evidence type="ECO:0000256" key="6">
    <source>
        <dbReference type="ARBA" id="ARBA00022989"/>
    </source>
</evidence>
<organism evidence="13 14">
    <name type="scientific">Amblyomma americanum</name>
    <name type="common">Lone star tick</name>
    <dbReference type="NCBI Taxonomy" id="6943"/>
    <lineage>
        <taxon>Eukaryota</taxon>
        <taxon>Metazoa</taxon>
        <taxon>Ecdysozoa</taxon>
        <taxon>Arthropoda</taxon>
        <taxon>Chelicerata</taxon>
        <taxon>Arachnida</taxon>
        <taxon>Acari</taxon>
        <taxon>Parasitiformes</taxon>
        <taxon>Ixodida</taxon>
        <taxon>Ixodoidea</taxon>
        <taxon>Ixodidae</taxon>
        <taxon>Amblyomminae</taxon>
        <taxon>Amblyomma</taxon>
    </lineage>
</organism>
<dbReference type="Pfam" id="PF00474">
    <property type="entry name" value="SSF"/>
    <property type="match status" value="1"/>
</dbReference>
<feature type="non-terminal residue" evidence="13">
    <location>
        <position position="348"/>
    </location>
</feature>
<keyword evidence="9 12" id="KW-0472">Membrane</keyword>
<gene>
    <name evidence="13" type="ORF">V5799_000584</name>
</gene>
<dbReference type="Gene3D" id="1.20.1730.10">
    <property type="entry name" value="Sodium/glucose cotransporter"/>
    <property type="match status" value="1"/>
</dbReference>
<feature type="transmembrane region" description="Helical" evidence="12">
    <location>
        <begin position="6"/>
        <end position="27"/>
    </location>
</feature>
<dbReference type="PANTHER" id="PTHR42985:SF40">
    <property type="entry name" value="LD47995P-RELATED"/>
    <property type="match status" value="1"/>
</dbReference>
<evidence type="ECO:0000256" key="2">
    <source>
        <dbReference type="ARBA" id="ARBA00006434"/>
    </source>
</evidence>
<dbReference type="Proteomes" id="UP001321473">
    <property type="component" value="Unassembled WGS sequence"/>
</dbReference>
<evidence type="ECO:0000256" key="10">
    <source>
        <dbReference type="ARBA" id="ARBA00023201"/>
    </source>
</evidence>